<name>A0A653YTN0_SPHMU</name>
<dbReference type="EMBL" id="CABWMV010000003">
    <property type="protein sequence ID" value="VXC45177.1"/>
    <property type="molecule type" value="Genomic_DNA"/>
</dbReference>
<gene>
    <name evidence="1" type="ORF">SPHINGO8BC_110263</name>
</gene>
<proteinExistence type="predicted"/>
<reference evidence="1 2" key="1">
    <citation type="submission" date="2019-10" db="EMBL/GenBank/DDBJ databases">
        <authorList>
            <person name="Karimi E."/>
        </authorList>
    </citation>
    <scope>NUCLEOTIDE SEQUENCE [LARGE SCALE GENOMIC DNA]</scope>
    <source>
        <strain evidence="1">Sphingobacterium sp. 8BC</strain>
    </source>
</reference>
<evidence type="ECO:0000313" key="1">
    <source>
        <dbReference type="EMBL" id="VXC45177.1"/>
    </source>
</evidence>
<accession>A0A653YTN0</accession>
<dbReference type="AlphaFoldDB" id="A0A653YTN0"/>
<dbReference type="Proteomes" id="UP000432350">
    <property type="component" value="Unassembled WGS sequence"/>
</dbReference>
<evidence type="ECO:0000313" key="2">
    <source>
        <dbReference type="Proteomes" id="UP000432350"/>
    </source>
</evidence>
<sequence length="116" mass="13236">MVFAHYSCVSNVSNVSNAKIGFEMNVNNLYKTYEEICRKRPKTDRERSEGIPLGFAEHIRLSALGAAKHVGIQEGERIIYEAYSRWPELIEDEINILRNECTIDNGNFDGLKEQGI</sequence>
<organism evidence="1 2">
    <name type="scientific">Sphingobacterium multivorum</name>
    <dbReference type="NCBI Taxonomy" id="28454"/>
    <lineage>
        <taxon>Bacteria</taxon>
        <taxon>Pseudomonadati</taxon>
        <taxon>Bacteroidota</taxon>
        <taxon>Sphingobacteriia</taxon>
        <taxon>Sphingobacteriales</taxon>
        <taxon>Sphingobacteriaceae</taxon>
        <taxon>Sphingobacterium</taxon>
    </lineage>
</organism>
<protein>
    <submittedName>
        <fullName evidence="1">Uncharacterized protein</fullName>
    </submittedName>
</protein>